<dbReference type="SUPFAM" id="SSF48498">
    <property type="entry name" value="Tetracyclin repressor-like, C-terminal domain"/>
    <property type="match status" value="1"/>
</dbReference>
<keyword evidence="7" id="KW-1185">Reference proteome</keyword>
<dbReference type="Gene3D" id="1.10.357.10">
    <property type="entry name" value="Tetracycline Repressor, domain 2"/>
    <property type="match status" value="1"/>
</dbReference>
<evidence type="ECO:0000256" key="1">
    <source>
        <dbReference type="ARBA" id="ARBA00023015"/>
    </source>
</evidence>
<protein>
    <submittedName>
        <fullName evidence="6">TetR family transcriptional regulator</fullName>
    </submittedName>
</protein>
<evidence type="ECO:0000256" key="3">
    <source>
        <dbReference type="ARBA" id="ARBA00023163"/>
    </source>
</evidence>
<dbReference type="Proteomes" id="UP001551675">
    <property type="component" value="Unassembled WGS sequence"/>
</dbReference>
<evidence type="ECO:0000313" key="7">
    <source>
        <dbReference type="Proteomes" id="UP001551675"/>
    </source>
</evidence>
<dbReference type="PROSITE" id="PS50977">
    <property type="entry name" value="HTH_TETR_2"/>
    <property type="match status" value="1"/>
</dbReference>
<dbReference type="RefSeq" id="WP_061254773.1">
    <property type="nucleotide sequence ID" value="NZ_JBFALK010000028.1"/>
</dbReference>
<gene>
    <name evidence="6" type="ORF">AB0I59_36845</name>
</gene>
<dbReference type="SUPFAM" id="SSF46689">
    <property type="entry name" value="Homeodomain-like"/>
    <property type="match status" value="1"/>
</dbReference>
<evidence type="ECO:0000256" key="2">
    <source>
        <dbReference type="ARBA" id="ARBA00023125"/>
    </source>
</evidence>
<feature type="DNA-binding region" description="H-T-H motif" evidence="4">
    <location>
        <begin position="33"/>
        <end position="52"/>
    </location>
</feature>
<dbReference type="InterPro" id="IPR050109">
    <property type="entry name" value="HTH-type_TetR-like_transc_reg"/>
</dbReference>
<dbReference type="Pfam" id="PF00440">
    <property type="entry name" value="TetR_N"/>
    <property type="match status" value="1"/>
</dbReference>
<dbReference type="InterPro" id="IPR036271">
    <property type="entry name" value="Tet_transcr_reg_TetR-rel_C_sf"/>
</dbReference>
<sequence>MAVSARRGSPLSPEEIHAEALRLIDERGVEALSMRKLAAALDVNPMSLYHHVPNKEALLDGVRGLVLSEIELPADDGSPWQEQIRALATGMRALAHRHPSLYPDLSAHPQLTRQDTVWKVLSRVLTAAGVPEERLSRVRNALFAFTAGILLAEINGAFPAPDDDAFDEAVTLIVNGLSAYAGDGA</sequence>
<accession>A0ABV3GRE3</accession>
<dbReference type="PANTHER" id="PTHR30055">
    <property type="entry name" value="HTH-TYPE TRANSCRIPTIONAL REGULATOR RUTR"/>
    <property type="match status" value="1"/>
</dbReference>
<dbReference type="InterPro" id="IPR009057">
    <property type="entry name" value="Homeodomain-like_sf"/>
</dbReference>
<proteinExistence type="predicted"/>
<organism evidence="6 7">
    <name type="scientific">Microtetraspora glauca</name>
    <dbReference type="NCBI Taxonomy" id="1996"/>
    <lineage>
        <taxon>Bacteria</taxon>
        <taxon>Bacillati</taxon>
        <taxon>Actinomycetota</taxon>
        <taxon>Actinomycetes</taxon>
        <taxon>Streptosporangiales</taxon>
        <taxon>Streptosporangiaceae</taxon>
        <taxon>Microtetraspora</taxon>
    </lineage>
</organism>
<dbReference type="PANTHER" id="PTHR30055:SF151">
    <property type="entry name" value="TRANSCRIPTIONAL REGULATORY PROTEIN"/>
    <property type="match status" value="1"/>
</dbReference>
<keyword evidence="2 4" id="KW-0238">DNA-binding</keyword>
<evidence type="ECO:0000313" key="6">
    <source>
        <dbReference type="EMBL" id="MEV0974195.1"/>
    </source>
</evidence>
<reference evidence="6 7" key="1">
    <citation type="submission" date="2024-06" db="EMBL/GenBank/DDBJ databases">
        <title>The Natural Products Discovery Center: Release of the First 8490 Sequenced Strains for Exploring Actinobacteria Biosynthetic Diversity.</title>
        <authorList>
            <person name="Kalkreuter E."/>
            <person name="Kautsar S.A."/>
            <person name="Yang D."/>
            <person name="Bader C.D."/>
            <person name="Teijaro C.N."/>
            <person name="Fluegel L."/>
            <person name="Davis C.M."/>
            <person name="Simpson J.R."/>
            <person name="Lauterbach L."/>
            <person name="Steele A.D."/>
            <person name="Gui C."/>
            <person name="Meng S."/>
            <person name="Li G."/>
            <person name="Viehrig K."/>
            <person name="Ye F."/>
            <person name="Su P."/>
            <person name="Kiefer A.F."/>
            <person name="Nichols A."/>
            <person name="Cepeda A.J."/>
            <person name="Yan W."/>
            <person name="Fan B."/>
            <person name="Jiang Y."/>
            <person name="Adhikari A."/>
            <person name="Zheng C.-J."/>
            <person name="Schuster L."/>
            <person name="Cowan T.M."/>
            <person name="Smanski M.J."/>
            <person name="Chevrette M.G."/>
            <person name="De Carvalho L.P.S."/>
            <person name="Shen B."/>
        </authorList>
    </citation>
    <scope>NUCLEOTIDE SEQUENCE [LARGE SCALE GENOMIC DNA]</scope>
    <source>
        <strain evidence="6 7">NPDC050100</strain>
    </source>
</reference>
<evidence type="ECO:0000259" key="5">
    <source>
        <dbReference type="PROSITE" id="PS50977"/>
    </source>
</evidence>
<dbReference type="EMBL" id="JBFALK010000028">
    <property type="protein sequence ID" value="MEV0974195.1"/>
    <property type="molecule type" value="Genomic_DNA"/>
</dbReference>
<evidence type="ECO:0000256" key="4">
    <source>
        <dbReference type="PROSITE-ProRule" id="PRU00335"/>
    </source>
</evidence>
<name>A0ABV3GRE3_MICGL</name>
<keyword evidence="1" id="KW-0805">Transcription regulation</keyword>
<comment type="caution">
    <text evidence="6">The sequence shown here is derived from an EMBL/GenBank/DDBJ whole genome shotgun (WGS) entry which is preliminary data.</text>
</comment>
<feature type="domain" description="HTH tetR-type" evidence="5">
    <location>
        <begin position="10"/>
        <end position="70"/>
    </location>
</feature>
<keyword evidence="3" id="KW-0804">Transcription</keyword>
<dbReference type="InterPro" id="IPR001647">
    <property type="entry name" value="HTH_TetR"/>
</dbReference>